<dbReference type="EMBL" id="MCFL01000035">
    <property type="protein sequence ID" value="ORZ33454.1"/>
    <property type="molecule type" value="Genomic_DNA"/>
</dbReference>
<feature type="region of interest" description="Disordered" evidence="1">
    <location>
        <begin position="16"/>
        <end position="89"/>
    </location>
</feature>
<organism evidence="2 3">
    <name type="scientific">Catenaria anguillulae PL171</name>
    <dbReference type="NCBI Taxonomy" id="765915"/>
    <lineage>
        <taxon>Eukaryota</taxon>
        <taxon>Fungi</taxon>
        <taxon>Fungi incertae sedis</taxon>
        <taxon>Blastocladiomycota</taxon>
        <taxon>Blastocladiomycetes</taxon>
        <taxon>Blastocladiales</taxon>
        <taxon>Catenariaceae</taxon>
        <taxon>Catenaria</taxon>
    </lineage>
</organism>
<dbReference type="Proteomes" id="UP000193411">
    <property type="component" value="Unassembled WGS sequence"/>
</dbReference>
<proteinExistence type="predicted"/>
<gene>
    <name evidence="2" type="ORF">BCR44DRAFT_1514641</name>
</gene>
<feature type="compositionally biased region" description="Low complexity" evidence="1">
    <location>
        <begin position="16"/>
        <end position="31"/>
    </location>
</feature>
<accession>A0A1Y2HHH6</accession>
<evidence type="ECO:0000256" key="1">
    <source>
        <dbReference type="SAM" id="MobiDB-lite"/>
    </source>
</evidence>
<reference evidence="2 3" key="1">
    <citation type="submission" date="2016-07" db="EMBL/GenBank/DDBJ databases">
        <title>Pervasive Adenine N6-methylation of Active Genes in Fungi.</title>
        <authorList>
            <consortium name="DOE Joint Genome Institute"/>
            <person name="Mondo S.J."/>
            <person name="Dannebaum R.O."/>
            <person name="Kuo R.C."/>
            <person name="Labutti K."/>
            <person name="Haridas S."/>
            <person name="Kuo A."/>
            <person name="Salamov A."/>
            <person name="Ahrendt S.R."/>
            <person name="Lipzen A."/>
            <person name="Sullivan W."/>
            <person name="Andreopoulos W.B."/>
            <person name="Clum A."/>
            <person name="Lindquist E."/>
            <person name="Daum C."/>
            <person name="Ramamoorthy G.K."/>
            <person name="Gryganskyi A."/>
            <person name="Culley D."/>
            <person name="Magnuson J.K."/>
            <person name="James T.Y."/>
            <person name="O'Malley M.A."/>
            <person name="Stajich J.E."/>
            <person name="Spatafora J.W."/>
            <person name="Visel A."/>
            <person name="Grigoriev I.V."/>
        </authorList>
    </citation>
    <scope>NUCLEOTIDE SEQUENCE [LARGE SCALE GENOMIC DNA]</scope>
    <source>
        <strain evidence="2 3">PL171</strain>
    </source>
</reference>
<sequence>MDPPTIVTALWLAAAGRSATQSASSSIPSSTDSHHRPRPPQLLRKSKKRAQDQVGGRAHDARNKRLRPLTDPLDLARESARPGPGSTSKDLASLYQVSATLLGRALDLGDWSVLDKSMGSLEAMAVVHVQGDESAELVEPPQELLEAWHMLWEQSQRYWVETILTLFDLAILFGDPFMSAGEQSASLATVRSSALASTSRKAVALVCAVAGSHANSTQAQMLWHNCPKWIASISKAPTFASRLLHLYISNHLLHLATSPAPTSELLNSPAHLSALLRCPPKWHRRLASVPANPLLSQLASDALFGAAKLLGPAASPSATTLVTWLLRTGANPSALIHILSVLHTLSAASPQCKAALESTISAILTQAVHTPNLVHFTFGLLLVRTLLARTPNSYEQWLASVVWSNTLSLFPTAPALPPLSSSWFHLLADLIPHDDPTYLAAHMRASSAAPPPTHVFGGSMAAQATCPWRPAAHAYHKRLVERVGEFGGEDASKDAVWVLQQVLGPAPAPAAGAAAAGKGGKAANAAGKAKKGGAAGGGAGLARTSSTGAFRPIPDTLFSWCLVKRKWVEQRLLPAFWGIYSGSAPGVEIAGASPGTIRRAIGYIMEALIKNRKMTRAMIEEWHEVRDDPTAATAAGMGPKEGGAAKGIGQEEGGPGATQGVIGTQMPSVEDARMTLIVRLGVDAKCELRTFGASLMTCVSQIDAIPQAVRLQHLMAFTLNSPSSPLAPTHNPDLAAVAALARTLASLLSDQSQHWPGSSTFAHIDAPLCAPWTSLAPPGSMLLLNPLDMLLLPWLTQPYDPMQDHFIAALFLACVERTLAGGTMPMYSMFAASHHAAWPWQWSVEALHKLRFVSARYSQEIWMQSVASILSHEDAGLIATPVHWVAAWMAEERPVPQPCARKSTVPVCGSIVDLVLVAFEVGLHVAVVRELIKWLVDGVERDDLRIKVKRWKRELKEPRVHRLGSMGCDMVQAAEVELDRLLVCA</sequence>
<evidence type="ECO:0000313" key="2">
    <source>
        <dbReference type="EMBL" id="ORZ33454.1"/>
    </source>
</evidence>
<keyword evidence="3" id="KW-1185">Reference proteome</keyword>
<feature type="region of interest" description="Disordered" evidence="1">
    <location>
        <begin position="523"/>
        <end position="545"/>
    </location>
</feature>
<evidence type="ECO:0000313" key="3">
    <source>
        <dbReference type="Proteomes" id="UP000193411"/>
    </source>
</evidence>
<protein>
    <submittedName>
        <fullName evidence="2">Uncharacterized protein</fullName>
    </submittedName>
</protein>
<name>A0A1Y2HHH6_9FUNG</name>
<dbReference type="AlphaFoldDB" id="A0A1Y2HHH6"/>
<comment type="caution">
    <text evidence="2">The sequence shown here is derived from an EMBL/GenBank/DDBJ whole genome shotgun (WGS) entry which is preliminary data.</text>
</comment>
<feature type="region of interest" description="Disordered" evidence="1">
    <location>
        <begin position="631"/>
        <end position="658"/>
    </location>
</feature>
<feature type="compositionally biased region" description="Gly residues" evidence="1">
    <location>
        <begin position="639"/>
        <end position="657"/>
    </location>
</feature>